<gene>
    <name evidence="5" type="ORF">RSO01_81990</name>
</gene>
<dbReference type="PROSITE" id="PS50088">
    <property type="entry name" value="ANK_REPEAT"/>
    <property type="match status" value="1"/>
</dbReference>
<proteinExistence type="predicted"/>
<dbReference type="SMART" id="SM00248">
    <property type="entry name" value="ANK"/>
    <property type="match status" value="3"/>
</dbReference>
<dbReference type="InterPro" id="IPR036770">
    <property type="entry name" value="Ankyrin_rpt-contain_sf"/>
</dbReference>
<feature type="repeat" description="ANK" evidence="3">
    <location>
        <begin position="524"/>
        <end position="549"/>
    </location>
</feature>
<dbReference type="Pfam" id="PF12796">
    <property type="entry name" value="Ank_2"/>
    <property type="match status" value="1"/>
</dbReference>
<dbReference type="Pfam" id="PF00656">
    <property type="entry name" value="Peptidase_C14"/>
    <property type="match status" value="1"/>
</dbReference>
<dbReference type="PANTHER" id="PTHR24189">
    <property type="entry name" value="MYOTROPHIN"/>
    <property type="match status" value="1"/>
</dbReference>
<comment type="caution">
    <text evidence="5">The sequence shown here is derived from an EMBL/GenBank/DDBJ whole genome shotgun (WGS) entry which is preliminary data.</text>
</comment>
<protein>
    <recommendedName>
        <fullName evidence="4">Peptidase C14 caspase domain-containing protein</fullName>
    </recommendedName>
</protein>
<sequence>MTLCFEPGAALIVEGYLQVQGEANRPVTFSSCDSARRWLGIRFNSTKRVGDRVSRLRFANVEYSDRSTSSRVQFDAEHSGGGLSFNHSDAEVERSTIRFNSAAIGGGVYIGPGSAVSITDSAIHSNVATGALYIFSGGGGVYVESSSKTPVTLARNVIALNRFLAGSYPNEEGGGGLYLNSGSASVFFNLFLANRSGKGPGALLLPRSGQNEQEGLPFFGNLFIANNGAFNFEQVAIQTRYTFEDASLPNVWAENTGQFPFVAHLVRNSLVRYVNYGQKLPMRRLLAGGEGSEDEVRFLSGAWRPRETVLITLRELSSLAQVCDGAVSFGPLRRCRNSTSGNLQAYLRESLETSSDRALYDLFKAEIGATPNKTATQRAVELVDYARAAEPGEPERPPLPAAFEQVANGENEPATLLAAIKDTRTTDGRGLGPALWLFQLGHDSAFDNLLANADNALVTDVLQQAAKERFEDAALRVLGTQEVTKPAISRRILYECFGFAAETGQSRLVKTLLDRGVDPNLPYLGRYPLARAAEGGHVDTVILLLRRGAVAVPATALLPDGTTHPRPLYEALKWYHLGGGFQEIVELLIAAGADFEPDAPPELERPDALRLQSWITAGLPSGGALFSALLAQASKTAQGEHGRAILARLTEGQVTPDPIVSAIRRFRSLSVEEVITRIDSGAAENELIALYRILGARRFVTKDSFSRVVWSRFDPTRYPRLVAKVRLDYVLALHQEGPLSSVTPKGGKPGGAGVVVDARPSAVAPLPYRRKLAIVIGISDYERLPASRAEASPDYEGLIDLSYAAKDAEDVARLIRADRFGPGWEVVELIGPMAKRAQVDAALKVATAKVDQDDLVLLFFSGHGWAASQASEQAFLLLQDSDLTNLETSALRLRALREWALGLKANHVVLLLDACRSGLLGAAKGQAGSVSYQELETGQRTATAGKIALTSSLGGDLSYEDKHNQNGFFTRFLIQVIEGGLARPRSGSILSVREVYEALLRAIPEAVNQSRRGVQQLPSYIWLAGSDLLDFPLIPIR</sequence>
<dbReference type="InterPro" id="IPR029030">
    <property type="entry name" value="Caspase-like_dom_sf"/>
</dbReference>
<dbReference type="SUPFAM" id="SSF48403">
    <property type="entry name" value="Ankyrin repeat"/>
    <property type="match status" value="1"/>
</dbReference>
<evidence type="ECO:0000256" key="1">
    <source>
        <dbReference type="ARBA" id="ARBA00022737"/>
    </source>
</evidence>
<evidence type="ECO:0000313" key="5">
    <source>
        <dbReference type="EMBL" id="GEP61033.1"/>
    </source>
</evidence>
<feature type="domain" description="Peptidase C14 caspase" evidence="4">
    <location>
        <begin position="770"/>
        <end position="1019"/>
    </location>
</feature>
<dbReference type="GO" id="GO:0004197">
    <property type="term" value="F:cysteine-type endopeptidase activity"/>
    <property type="evidence" value="ECO:0007669"/>
    <property type="project" value="InterPro"/>
</dbReference>
<dbReference type="PANTHER" id="PTHR24189:SF71">
    <property type="entry name" value="ANKYRIN REPEAT DOMAIN 39"/>
    <property type="match status" value="1"/>
</dbReference>
<keyword evidence="6" id="KW-1185">Reference proteome</keyword>
<name>A0A512NQ12_9HYPH</name>
<accession>A0A512NQ12</accession>
<dbReference type="InterPro" id="IPR011600">
    <property type="entry name" value="Pept_C14_caspase"/>
</dbReference>
<dbReference type="Proteomes" id="UP000321058">
    <property type="component" value="Unassembled WGS sequence"/>
</dbReference>
<dbReference type="InterPro" id="IPR050745">
    <property type="entry name" value="Multifunctional_regulatory"/>
</dbReference>
<dbReference type="InterPro" id="IPR011050">
    <property type="entry name" value="Pectin_lyase_fold/virulence"/>
</dbReference>
<evidence type="ECO:0000256" key="3">
    <source>
        <dbReference type="PROSITE-ProRule" id="PRU00023"/>
    </source>
</evidence>
<reference evidence="5 6" key="1">
    <citation type="submission" date="2019-07" db="EMBL/GenBank/DDBJ databases">
        <title>Whole genome shotgun sequence of Reyranella soli NBRC 108950.</title>
        <authorList>
            <person name="Hosoyama A."/>
            <person name="Uohara A."/>
            <person name="Ohji S."/>
            <person name="Ichikawa N."/>
        </authorList>
    </citation>
    <scope>NUCLEOTIDE SEQUENCE [LARGE SCALE GENOMIC DNA]</scope>
    <source>
        <strain evidence="5 6">NBRC 108950</strain>
    </source>
</reference>
<evidence type="ECO:0000259" key="4">
    <source>
        <dbReference type="Pfam" id="PF00656"/>
    </source>
</evidence>
<dbReference type="GO" id="GO:0006508">
    <property type="term" value="P:proteolysis"/>
    <property type="evidence" value="ECO:0007669"/>
    <property type="project" value="InterPro"/>
</dbReference>
<evidence type="ECO:0000256" key="2">
    <source>
        <dbReference type="ARBA" id="ARBA00023043"/>
    </source>
</evidence>
<dbReference type="GO" id="GO:0005737">
    <property type="term" value="C:cytoplasm"/>
    <property type="evidence" value="ECO:0007669"/>
    <property type="project" value="TreeGrafter"/>
</dbReference>
<dbReference type="EMBL" id="BKAJ01000197">
    <property type="protein sequence ID" value="GEP61033.1"/>
    <property type="molecule type" value="Genomic_DNA"/>
</dbReference>
<keyword evidence="2 3" id="KW-0040">ANK repeat</keyword>
<dbReference type="InterPro" id="IPR002110">
    <property type="entry name" value="Ankyrin_rpt"/>
</dbReference>
<dbReference type="Gene3D" id="1.25.40.20">
    <property type="entry name" value="Ankyrin repeat-containing domain"/>
    <property type="match status" value="1"/>
</dbReference>
<dbReference type="Gene3D" id="3.40.50.1460">
    <property type="match status" value="1"/>
</dbReference>
<evidence type="ECO:0000313" key="6">
    <source>
        <dbReference type="Proteomes" id="UP000321058"/>
    </source>
</evidence>
<dbReference type="PROSITE" id="PS50297">
    <property type="entry name" value="ANK_REP_REGION"/>
    <property type="match status" value="1"/>
</dbReference>
<dbReference type="SUPFAM" id="SSF52129">
    <property type="entry name" value="Caspase-like"/>
    <property type="match status" value="1"/>
</dbReference>
<dbReference type="SUPFAM" id="SSF51126">
    <property type="entry name" value="Pectin lyase-like"/>
    <property type="match status" value="1"/>
</dbReference>
<keyword evidence="1" id="KW-0677">Repeat</keyword>
<organism evidence="5 6">
    <name type="scientific">Reyranella soli</name>
    <dbReference type="NCBI Taxonomy" id="1230389"/>
    <lineage>
        <taxon>Bacteria</taxon>
        <taxon>Pseudomonadati</taxon>
        <taxon>Pseudomonadota</taxon>
        <taxon>Alphaproteobacteria</taxon>
        <taxon>Hyphomicrobiales</taxon>
        <taxon>Reyranellaceae</taxon>
        <taxon>Reyranella</taxon>
    </lineage>
</organism>
<dbReference type="AlphaFoldDB" id="A0A512NQ12"/>